<evidence type="ECO:0000256" key="2">
    <source>
        <dbReference type="ARBA" id="ARBA00004429"/>
    </source>
</evidence>
<dbReference type="EMBL" id="LYRP01000001">
    <property type="protein sequence ID" value="OAT79002.1"/>
    <property type="molecule type" value="Genomic_DNA"/>
</dbReference>
<dbReference type="STRING" id="1691903.A9B99_04735"/>
<feature type="transmembrane region" description="Helical" evidence="12">
    <location>
        <begin position="297"/>
        <end position="318"/>
    </location>
</feature>
<evidence type="ECO:0000256" key="4">
    <source>
        <dbReference type="ARBA" id="ARBA00014213"/>
    </source>
</evidence>
<dbReference type="NCBIfam" id="TIGR04407">
    <property type="entry name" value="LptF_YjgP"/>
    <property type="match status" value="1"/>
</dbReference>
<evidence type="ECO:0000256" key="1">
    <source>
        <dbReference type="ARBA" id="ARBA00002265"/>
    </source>
</evidence>
<proteinExistence type="inferred from homology"/>
<dbReference type="RefSeq" id="WP_064595077.1">
    <property type="nucleotide sequence ID" value="NZ_CP134782.1"/>
</dbReference>
<dbReference type="Pfam" id="PF03739">
    <property type="entry name" value="LptF_LptG"/>
    <property type="match status" value="1"/>
</dbReference>
<feature type="transmembrane region" description="Helical" evidence="12">
    <location>
        <begin position="48"/>
        <end position="78"/>
    </location>
</feature>
<keyword evidence="5" id="KW-0813">Transport</keyword>
<sequence length="356" mass="39409">MFLIERYILTEVRRLTIIIVCFLVFMFACFSAQRYLTDAANGTLALEVVFNVVCYKVLIALEMLLPVGLYVAVSVALGQMYTDSEITAILAAGSSPMRIYRAILVLAIPLGILVTFISLYGRPWAYGQIYQLEQQSQSELDVSHLQANKFNTNSDGRMVLATKIDATHNHLTDALIYTSSPNKTSIYKAGSVDVIDPSPQHPAVMLHNGTGYVLDRSGQDDRKMVYHNLRVTLKPVVQSLDVRRKAASVAQLARSSDSADYAELQWRESRGLSTLLMVLLAIPLSRTRPRQGRFATLLPLTILFAAIFYGSNICRTLIANGSIPGVPGMWSVPLIMLFGLLALLASEFSLLKKKSR</sequence>
<dbReference type="PANTHER" id="PTHR33529:SF7">
    <property type="entry name" value="LIPOPOLYSACCHARIDE EXPORT SYSTEM PERMEASE PROTEIN LPTF"/>
    <property type="match status" value="1"/>
</dbReference>
<gene>
    <name evidence="13" type="ORF">A9B99_04735</name>
</gene>
<evidence type="ECO:0000256" key="8">
    <source>
        <dbReference type="ARBA" id="ARBA00022692"/>
    </source>
</evidence>
<keyword evidence="8 12" id="KW-0812">Transmembrane</keyword>
<evidence type="ECO:0000313" key="13">
    <source>
        <dbReference type="EMBL" id="OAT79002.1"/>
    </source>
</evidence>
<reference evidence="14" key="1">
    <citation type="submission" date="2016-05" db="EMBL/GenBank/DDBJ databases">
        <authorList>
            <person name="Behera P."/>
            <person name="Vaishampayan P."/>
            <person name="Singh N."/>
            <person name="Raina V."/>
            <person name="Suar M."/>
            <person name="Pattnaik A."/>
            <person name="Rastogi G."/>
        </authorList>
    </citation>
    <scope>NUCLEOTIDE SEQUENCE [LARGE SCALE GENOMIC DNA]</scope>
    <source>
        <strain evidence="14">MP23</strain>
    </source>
</reference>
<keyword evidence="10 12" id="KW-0472">Membrane</keyword>
<comment type="subunit">
    <text evidence="11">Component of the lipopolysaccharide transport and assembly complex. The LptBFG transporter is composed of two ATP-binding proteins (LptB) and two transmembrane proteins (LptF and LptG).</text>
</comment>
<dbReference type="Proteomes" id="UP000078225">
    <property type="component" value="Unassembled WGS sequence"/>
</dbReference>
<evidence type="ECO:0000256" key="9">
    <source>
        <dbReference type="ARBA" id="ARBA00022989"/>
    </source>
</evidence>
<dbReference type="OrthoDB" id="9778062at2"/>
<comment type="function">
    <text evidence="1">Part of the ABC transporter complex LptBFG involved in the translocation of lipopolysaccharide (LPS) from the inner membrane to the outer membrane.</text>
</comment>
<evidence type="ECO:0000313" key="14">
    <source>
        <dbReference type="Proteomes" id="UP000078225"/>
    </source>
</evidence>
<evidence type="ECO:0000256" key="3">
    <source>
        <dbReference type="ARBA" id="ARBA00007725"/>
    </source>
</evidence>
<evidence type="ECO:0000256" key="5">
    <source>
        <dbReference type="ARBA" id="ARBA00022448"/>
    </source>
</evidence>
<evidence type="ECO:0000256" key="7">
    <source>
        <dbReference type="ARBA" id="ARBA00022519"/>
    </source>
</evidence>
<dbReference type="InterPro" id="IPR030922">
    <property type="entry name" value="LptF"/>
</dbReference>
<dbReference type="GO" id="GO:0015920">
    <property type="term" value="P:lipopolysaccharide transport"/>
    <property type="evidence" value="ECO:0007669"/>
    <property type="project" value="TreeGrafter"/>
</dbReference>
<dbReference type="PROSITE" id="PS51257">
    <property type="entry name" value="PROKAR_LIPOPROTEIN"/>
    <property type="match status" value="1"/>
</dbReference>
<dbReference type="InterPro" id="IPR005495">
    <property type="entry name" value="LptG/LptF_permease"/>
</dbReference>
<organism evidence="13 14">
    <name type="scientific">Mangrovibacter phragmitis</name>
    <dbReference type="NCBI Taxonomy" id="1691903"/>
    <lineage>
        <taxon>Bacteria</taxon>
        <taxon>Pseudomonadati</taxon>
        <taxon>Pseudomonadota</taxon>
        <taxon>Gammaproteobacteria</taxon>
        <taxon>Enterobacterales</taxon>
        <taxon>Enterobacteriaceae</taxon>
        <taxon>Mangrovibacter</taxon>
    </lineage>
</organism>
<dbReference type="GO" id="GO:0043190">
    <property type="term" value="C:ATP-binding cassette (ABC) transporter complex"/>
    <property type="evidence" value="ECO:0007669"/>
    <property type="project" value="InterPro"/>
</dbReference>
<feature type="transmembrane region" description="Helical" evidence="12">
    <location>
        <begin position="330"/>
        <end position="351"/>
    </location>
</feature>
<protein>
    <recommendedName>
        <fullName evidence="4">Lipopolysaccharide export system permease protein LptF</fullName>
    </recommendedName>
</protein>
<keyword evidence="9 12" id="KW-1133">Transmembrane helix</keyword>
<feature type="transmembrane region" description="Helical" evidence="12">
    <location>
        <begin position="12"/>
        <end position="36"/>
    </location>
</feature>
<dbReference type="PANTHER" id="PTHR33529">
    <property type="entry name" value="SLR0882 PROTEIN-RELATED"/>
    <property type="match status" value="1"/>
</dbReference>
<evidence type="ECO:0000256" key="11">
    <source>
        <dbReference type="ARBA" id="ARBA00026081"/>
    </source>
</evidence>
<keyword evidence="7" id="KW-0997">Cell inner membrane</keyword>
<evidence type="ECO:0000256" key="12">
    <source>
        <dbReference type="SAM" id="Phobius"/>
    </source>
</evidence>
<comment type="subcellular location">
    <subcellularLocation>
        <location evidence="2">Cell inner membrane</location>
        <topology evidence="2">Multi-pass membrane protein</topology>
    </subcellularLocation>
</comment>
<keyword evidence="6" id="KW-1003">Cell membrane</keyword>
<comment type="similarity">
    <text evidence="3">Belongs to the LptF/LptG family.</text>
</comment>
<evidence type="ECO:0000256" key="6">
    <source>
        <dbReference type="ARBA" id="ARBA00022475"/>
    </source>
</evidence>
<dbReference type="AlphaFoldDB" id="A0A1B7L9I0"/>
<evidence type="ECO:0000256" key="10">
    <source>
        <dbReference type="ARBA" id="ARBA00023136"/>
    </source>
</evidence>
<keyword evidence="14" id="KW-1185">Reference proteome</keyword>
<name>A0A1B7L9I0_9ENTR</name>
<dbReference type="GO" id="GO:0055085">
    <property type="term" value="P:transmembrane transport"/>
    <property type="evidence" value="ECO:0007669"/>
    <property type="project" value="InterPro"/>
</dbReference>
<comment type="caution">
    <text evidence="13">The sequence shown here is derived from an EMBL/GenBank/DDBJ whole genome shotgun (WGS) entry which is preliminary data.</text>
</comment>
<feature type="transmembrane region" description="Helical" evidence="12">
    <location>
        <begin position="99"/>
        <end position="120"/>
    </location>
</feature>
<accession>A0A1B7L9I0</accession>